<organism evidence="8 9">
    <name type="scientific">Catellatospora coxensis</name>
    <dbReference type="NCBI Taxonomy" id="310354"/>
    <lineage>
        <taxon>Bacteria</taxon>
        <taxon>Bacillati</taxon>
        <taxon>Actinomycetota</taxon>
        <taxon>Actinomycetes</taxon>
        <taxon>Micromonosporales</taxon>
        <taxon>Micromonosporaceae</taxon>
        <taxon>Catellatospora</taxon>
    </lineage>
</organism>
<dbReference type="InterPro" id="IPR036388">
    <property type="entry name" value="WH-like_DNA-bd_sf"/>
</dbReference>
<dbReference type="SUPFAM" id="SSF88946">
    <property type="entry name" value="Sigma2 domain of RNA polymerase sigma factors"/>
    <property type="match status" value="1"/>
</dbReference>
<dbReference type="InterPro" id="IPR039425">
    <property type="entry name" value="RNA_pol_sigma-70-like"/>
</dbReference>
<dbReference type="Gene3D" id="1.10.10.10">
    <property type="entry name" value="Winged helix-like DNA-binding domain superfamily/Winged helix DNA-binding domain"/>
    <property type="match status" value="1"/>
</dbReference>
<comment type="caution">
    <text evidence="8">The sequence shown here is derived from an EMBL/GenBank/DDBJ whole genome shotgun (WGS) entry which is preliminary data.</text>
</comment>
<protein>
    <submittedName>
        <fullName evidence="8">RNA polymerase sigma factor</fullName>
    </submittedName>
</protein>
<dbReference type="Gene3D" id="1.10.1740.10">
    <property type="match status" value="1"/>
</dbReference>
<dbReference type="AlphaFoldDB" id="A0A8J3KSB6"/>
<keyword evidence="2" id="KW-0805">Transcription regulation</keyword>
<dbReference type="Proteomes" id="UP000630887">
    <property type="component" value="Unassembled WGS sequence"/>
</dbReference>
<keyword evidence="9" id="KW-1185">Reference proteome</keyword>
<dbReference type="CDD" id="cd06171">
    <property type="entry name" value="Sigma70_r4"/>
    <property type="match status" value="1"/>
</dbReference>
<dbReference type="EMBL" id="BONI01000021">
    <property type="protein sequence ID" value="GIG06245.1"/>
    <property type="molecule type" value="Genomic_DNA"/>
</dbReference>
<dbReference type="InterPro" id="IPR013325">
    <property type="entry name" value="RNA_pol_sigma_r2"/>
</dbReference>
<dbReference type="InterPro" id="IPR014325">
    <property type="entry name" value="RNA_pol_sigma-E_actinobac"/>
</dbReference>
<dbReference type="InterPro" id="IPR013324">
    <property type="entry name" value="RNA_pol_sigma_r3/r4-like"/>
</dbReference>
<comment type="similarity">
    <text evidence="1">Belongs to the sigma-70 factor family. ECF subfamily.</text>
</comment>
<dbReference type="NCBIfam" id="TIGR02983">
    <property type="entry name" value="SigE-fam_strep"/>
    <property type="match status" value="1"/>
</dbReference>
<evidence type="ECO:0000259" key="7">
    <source>
        <dbReference type="Pfam" id="PF08281"/>
    </source>
</evidence>
<proteinExistence type="inferred from homology"/>
<dbReference type="PANTHER" id="PTHR43133:SF50">
    <property type="entry name" value="ECF RNA POLYMERASE SIGMA FACTOR SIGM"/>
    <property type="match status" value="1"/>
</dbReference>
<evidence type="ECO:0000313" key="8">
    <source>
        <dbReference type="EMBL" id="GIG06245.1"/>
    </source>
</evidence>
<evidence type="ECO:0000256" key="3">
    <source>
        <dbReference type="ARBA" id="ARBA00023082"/>
    </source>
</evidence>
<reference evidence="8 9" key="1">
    <citation type="submission" date="2021-01" db="EMBL/GenBank/DDBJ databases">
        <title>Whole genome shotgun sequence of Catellatospora coxensis NBRC 107359.</title>
        <authorList>
            <person name="Komaki H."/>
            <person name="Tamura T."/>
        </authorList>
    </citation>
    <scope>NUCLEOTIDE SEQUENCE [LARGE SCALE GENOMIC DNA]</scope>
    <source>
        <strain evidence="8 9">NBRC 107359</strain>
    </source>
</reference>
<gene>
    <name evidence="8" type="ORF">Cco03nite_29450</name>
</gene>
<dbReference type="NCBIfam" id="TIGR02937">
    <property type="entry name" value="sigma70-ECF"/>
    <property type="match status" value="1"/>
</dbReference>
<dbReference type="SUPFAM" id="SSF88659">
    <property type="entry name" value="Sigma3 and sigma4 domains of RNA polymerase sigma factors"/>
    <property type="match status" value="1"/>
</dbReference>
<feature type="domain" description="RNA polymerase sigma-70 region 2" evidence="6">
    <location>
        <begin position="11"/>
        <end position="72"/>
    </location>
</feature>
<dbReference type="InterPro" id="IPR013249">
    <property type="entry name" value="RNA_pol_sigma70_r4_t2"/>
</dbReference>
<name>A0A8J3KSB6_9ACTN</name>
<dbReference type="GO" id="GO:0006352">
    <property type="term" value="P:DNA-templated transcription initiation"/>
    <property type="evidence" value="ECO:0007669"/>
    <property type="project" value="InterPro"/>
</dbReference>
<evidence type="ECO:0000313" key="9">
    <source>
        <dbReference type="Proteomes" id="UP000630887"/>
    </source>
</evidence>
<dbReference type="RefSeq" id="WP_203692625.1">
    <property type="nucleotide sequence ID" value="NZ_BAAALC010000015.1"/>
</dbReference>
<evidence type="ECO:0000256" key="1">
    <source>
        <dbReference type="ARBA" id="ARBA00010641"/>
    </source>
</evidence>
<dbReference type="GO" id="GO:0016987">
    <property type="term" value="F:sigma factor activity"/>
    <property type="evidence" value="ECO:0007669"/>
    <property type="project" value="UniProtKB-KW"/>
</dbReference>
<evidence type="ECO:0000256" key="4">
    <source>
        <dbReference type="ARBA" id="ARBA00023125"/>
    </source>
</evidence>
<keyword evidence="3" id="KW-0731">Sigma factor</keyword>
<dbReference type="Pfam" id="PF04542">
    <property type="entry name" value="Sigma70_r2"/>
    <property type="match status" value="1"/>
</dbReference>
<dbReference type="Pfam" id="PF08281">
    <property type="entry name" value="Sigma70_r4_2"/>
    <property type="match status" value="1"/>
</dbReference>
<keyword evidence="4" id="KW-0238">DNA-binding</keyword>
<evidence type="ECO:0000256" key="5">
    <source>
        <dbReference type="ARBA" id="ARBA00023163"/>
    </source>
</evidence>
<dbReference type="InterPro" id="IPR014284">
    <property type="entry name" value="RNA_pol_sigma-70_dom"/>
</dbReference>
<dbReference type="InterPro" id="IPR007627">
    <property type="entry name" value="RNA_pol_sigma70_r2"/>
</dbReference>
<sequence length="164" mass="18754">MSFEEYVLARGPALVRLARLLVGDPHRAEDLVQDALLRTYPRWQRIVRSDHPDVYVRRVMVNLSSAWWRRLSNRELPADLRAHGPVAVGAGPEATSVARMLMWERINGLPARQRAVIALRYYEDFDDHRISEILGCSRASVRTHAMRALKAMRIQLTADVEATV</sequence>
<evidence type="ECO:0000259" key="6">
    <source>
        <dbReference type="Pfam" id="PF04542"/>
    </source>
</evidence>
<feature type="domain" description="RNA polymerase sigma factor 70 region 4 type 2" evidence="7">
    <location>
        <begin position="100"/>
        <end position="152"/>
    </location>
</feature>
<evidence type="ECO:0000256" key="2">
    <source>
        <dbReference type="ARBA" id="ARBA00023015"/>
    </source>
</evidence>
<accession>A0A8J3KSB6</accession>
<keyword evidence="5" id="KW-0804">Transcription</keyword>
<dbReference type="GO" id="GO:0003677">
    <property type="term" value="F:DNA binding"/>
    <property type="evidence" value="ECO:0007669"/>
    <property type="project" value="UniProtKB-KW"/>
</dbReference>
<dbReference type="PANTHER" id="PTHR43133">
    <property type="entry name" value="RNA POLYMERASE ECF-TYPE SIGMA FACTO"/>
    <property type="match status" value="1"/>
</dbReference>